<proteinExistence type="inferred from homology"/>
<accession>A0AAV8T1P3</accession>
<feature type="region of interest" description="Disordered" evidence="5">
    <location>
        <begin position="1"/>
        <end position="23"/>
    </location>
</feature>
<dbReference type="Pfam" id="PF16136">
    <property type="entry name" value="NLS_NINJA_AFP"/>
    <property type="match status" value="1"/>
</dbReference>
<feature type="compositionally biased region" description="Polar residues" evidence="5">
    <location>
        <begin position="262"/>
        <end position="275"/>
    </location>
</feature>
<organism evidence="8 9">
    <name type="scientific">Erythroxylum novogranatense</name>
    <dbReference type="NCBI Taxonomy" id="1862640"/>
    <lineage>
        <taxon>Eukaryota</taxon>
        <taxon>Viridiplantae</taxon>
        <taxon>Streptophyta</taxon>
        <taxon>Embryophyta</taxon>
        <taxon>Tracheophyta</taxon>
        <taxon>Spermatophyta</taxon>
        <taxon>Magnoliopsida</taxon>
        <taxon>eudicotyledons</taxon>
        <taxon>Gunneridae</taxon>
        <taxon>Pentapetalae</taxon>
        <taxon>rosids</taxon>
        <taxon>fabids</taxon>
        <taxon>Malpighiales</taxon>
        <taxon>Erythroxylaceae</taxon>
        <taxon>Erythroxylum</taxon>
    </lineage>
</organism>
<dbReference type="InterPro" id="IPR032310">
    <property type="entry name" value="NLS_NINJA_AFP-like"/>
</dbReference>
<dbReference type="PANTHER" id="PTHR31413:SF46">
    <property type="entry name" value="NINJA-FAMILY PROTEIN AFP1"/>
    <property type="match status" value="1"/>
</dbReference>
<comment type="subcellular location">
    <subcellularLocation>
        <location evidence="1 4">Nucleus</location>
    </subcellularLocation>
</comment>
<feature type="region of interest" description="Disordered" evidence="5">
    <location>
        <begin position="199"/>
        <end position="281"/>
    </location>
</feature>
<evidence type="ECO:0000256" key="5">
    <source>
        <dbReference type="SAM" id="MobiDB-lite"/>
    </source>
</evidence>
<dbReference type="GO" id="GO:0009737">
    <property type="term" value="P:response to abscisic acid"/>
    <property type="evidence" value="ECO:0007669"/>
    <property type="project" value="TreeGrafter"/>
</dbReference>
<dbReference type="InterPro" id="IPR032308">
    <property type="entry name" value="TDBD"/>
</dbReference>
<keyword evidence="3 4" id="KW-0539">Nucleus</keyword>
<dbReference type="PANTHER" id="PTHR31413">
    <property type="entry name" value="AFP HOMOLOG 2"/>
    <property type="match status" value="1"/>
</dbReference>
<evidence type="ECO:0000259" key="7">
    <source>
        <dbReference type="Pfam" id="PF16135"/>
    </source>
</evidence>
<dbReference type="Proteomes" id="UP001159364">
    <property type="component" value="Linkage Group LG07"/>
</dbReference>
<evidence type="ECO:0000256" key="2">
    <source>
        <dbReference type="ARBA" id="ARBA00006081"/>
    </source>
</evidence>
<name>A0AAV8T1P3_9ROSI</name>
<reference evidence="8 9" key="1">
    <citation type="submission" date="2021-09" db="EMBL/GenBank/DDBJ databases">
        <title>Genomic insights and catalytic innovation underlie evolution of tropane alkaloids biosynthesis.</title>
        <authorList>
            <person name="Wang Y.-J."/>
            <person name="Tian T."/>
            <person name="Huang J.-P."/>
            <person name="Huang S.-X."/>
        </authorList>
    </citation>
    <scope>NUCLEOTIDE SEQUENCE [LARGE SCALE GENOMIC DNA]</scope>
    <source>
        <strain evidence="8">KIB-2018</strain>
        <tissue evidence="8">Leaf</tissue>
    </source>
</reference>
<feature type="compositionally biased region" description="Low complexity" evidence="5">
    <location>
        <begin position="13"/>
        <end position="23"/>
    </location>
</feature>
<dbReference type="GO" id="GO:0007165">
    <property type="term" value="P:signal transduction"/>
    <property type="evidence" value="ECO:0007669"/>
    <property type="project" value="InterPro"/>
</dbReference>
<dbReference type="GO" id="GO:0045892">
    <property type="term" value="P:negative regulation of DNA-templated transcription"/>
    <property type="evidence" value="ECO:0007669"/>
    <property type="project" value="TreeGrafter"/>
</dbReference>
<dbReference type="InterPro" id="IPR012463">
    <property type="entry name" value="Ninja_motif"/>
</dbReference>
<comment type="caution">
    <text evidence="8">The sequence shown here is derived from an EMBL/GenBank/DDBJ whole genome shotgun (WGS) entry which is preliminary data.</text>
</comment>
<comment type="function">
    <text evidence="4">Acts as a negative regulator of abscisic acid (ABA) response.</text>
</comment>
<feature type="domain" description="Tify" evidence="7">
    <location>
        <begin position="326"/>
        <end position="359"/>
    </location>
</feature>
<keyword evidence="9" id="KW-1185">Reference proteome</keyword>
<sequence>MGEANENRNRGTSSSSSRSMESLSLEISRYPRDLLQRFIPSDSKQYRTPVSEEEDKEEIELNLGLSLGGRFGVDKTTKRGLTRSSSIAGSIPLIREHDVFSTPPVSYPVLMRTSSLPTVTEEEWRKRKEMQSLRRMEAKRRRSEKQKNMNSNVRGEVNLEEERRELNLNRGNWMQSWSRHGAIGTMNVSRDSNLQGMVVQKQGSQGSLESHGGNSSGLSETESKSVQRSSTTGEARSTGSNQSAHELSNREGVGSSGRRTNENLYTLSRSESGSPSKKVDLAEKRGREIGSNTMEDMPCVFTKGDGPNGRRVEGILYKYGKGEEVRIMCVCHGNFLSPAEFVKHAGGGDVDHPLRHIVVNPAGTSSFS</sequence>
<feature type="domain" description="Ethylene-responsive binding factor-associated repression" evidence="6">
    <location>
        <begin position="54"/>
        <end position="89"/>
    </location>
</feature>
<dbReference type="EMBL" id="JAIWQS010000007">
    <property type="protein sequence ID" value="KAJ8760592.1"/>
    <property type="molecule type" value="Genomic_DNA"/>
</dbReference>
<dbReference type="Pfam" id="PF07897">
    <property type="entry name" value="EAR"/>
    <property type="match status" value="1"/>
</dbReference>
<evidence type="ECO:0000256" key="4">
    <source>
        <dbReference type="RuleBase" id="RU369029"/>
    </source>
</evidence>
<evidence type="ECO:0000256" key="3">
    <source>
        <dbReference type="ARBA" id="ARBA00023242"/>
    </source>
</evidence>
<dbReference type="GO" id="GO:0005634">
    <property type="term" value="C:nucleus"/>
    <property type="evidence" value="ECO:0007669"/>
    <property type="project" value="UniProtKB-SubCell"/>
</dbReference>
<gene>
    <name evidence="8" type="ORF">K2173_015259</name>
</gene>
<feature type="compositionally biased region" description="Polar residues" evidence="5">
    <location>
        <begin position="199"/>
        <end position="246"/>
    </location>
</feature>
<dbReference type="Pfam" id="PF16135">
    <property type="entry name" value="TDBD"/>
    <property type="match status" value="1"/>
</dbReference>
<feature type="region of interest" description="Disordered" evidence="5">
    <location>
        <begin position="128"/>
        <end position="158"/>
    </location>
</feature>
<protein>
    <recommendedName>
        <fullName evidence="4">Ninja-family protein</fullName>
    </recommendedName>
    <alternativeName>
        <fullName evidence="4">ABI-binding protein</fullName>
    </alternativeName>
</protein>
<evidence type="ECO:0000256" key="1">
    <source>
        <dbReference type="ARBA" id="ARBA00004123"/>
    </source>
</evidence>
<evidence type="ECO:0000313" key="9">
    <source>
        <dbReference type="Proteomes" id="UP001159364"/>
    </source>
</evidence>
<comment type="similarity">
    <text evidence="2 4">Belongs to the Ninja family.</text>
</comment>
<dbReference type="AlphaFoldDB" id="A0AAV8T1P3"/>
<evidence type="ECO:0000259" key="6">
    <source>
        <dbReference type="Pfam" id="PF07897"/>
    </source>
</evidence>
<evidence type="ECO:0000313" key="8">
    <source>
        <dbReference type="EMBL" id="KAJ8760592.1"/>
    </source>
</evidence>
<dbReference type="InterPro" id="IPR031307">
    <property type="entry name" value="Ninja_fam"/>
</dbReference>